<dbReference type="RefSeq" id="XP_010922354.1">
    <property type="nucleotide sequence ID" value="XM_010924052.3"/>
</dbReference>
<evidence type="ECO:0000256" key="2">
    <source>
        <dbReference type="SAM" id="Phobius"/>
    </source>
</evidence>
<dbReference type="PANTHER" id="PTHR46477">
    <property type="entry name" value="CYSTEINE/HISTIDINE-RICH C1 DOMAIN FAMILY PROTEIN"/>
    <property type="match status" value="1"/>
</dbReference>
<feature type="transmembrane region" description="Helical" evidence="2">
    <location>
        <begin position="224"/>
        <end position="250"/>
    </location>
</feature>
<dbReference type="FunCoup" id="A0A6I9R823">
    <property type="interactions" value="1224"/>
</dbReference>
<dbReference type="SUPFAM" id="SSF57889">
    <property type="entry name" value="Cysteine-rich domain"/>
    <property type="match status" value="1"/>
</dbReference>
<evidence type="ECO:0000313" key="5">
    <source>
        <dbReference type="RefSeq" id="XP_010922354.1"/>
    </source>
</evidence>
<dbReference type="InParanoid" id="A0A6I9R823"/>
<organism evidence="4 5">
    <name type="scientific">Elaeis guineensis var. tenera</name>
    <name type="common">Oil palm</name>
    <dbReference type="NCBI Taxonomy" id="51953"/>
    <lineage>
        <taxon>Eukaryota</taxon>
        <taxon>Viridiplantae</taxon>
        <taxon>Streptophyta</taxon>
        <taxon>Embryophyta</taxon>
        <taxon>Tracheophyta</taxon>
        <taxon>Spermatophyta</taxon>
        <taxon>Magnoliopsida</taxon>
        <taxon>Liliopsida</taxon>
        <taxon>Arecaceae</taxon>
        <taxon>Arecoideae</taxon>
        <taxon>Cocoseae</taxon>
        <taxon>Elaeidinae</taxon>
        <taxon>Elaeis</taxon>
    </lineage>
</organism>
<reference evidence="5" key="1">
    <citation type="submission" date="2025-08" db="UniProtKB">
        <authorList>
            <consortium name="RefSeq"/>
        </authorList>
    </citation>
    <scope>IDENTIFICATION</scope>
</reference>
<keyword evidence="2" id="KW-0812">Transmembrane</keyword>
<proteinExistence type="predicted"/>
<dbReference type="InterPro" id="IPR046349">
    <property type="entry name" value="C1-like_sf"/>
</dbReference>
<keyword evidence="1" id="KW-0677">Repeat</keyword>
<keyword evidence="2" id="KW-1133">Transmembrane helix</keyword>
<dbReference type="PANTHER" id="PTHR46477:SF3">
    <property type="entry name" value="CYSTEINE_HISTIDINE-RICH C1 DOMAIN FAMILY PROTEIN"/>
    <property type="match status" value="1"/>
</dbReference>
<dbReference type="Pfam" id="PF03107">
    <property type="entry name" value="C1_2"/>
    <property type="match status" value="1"/>
</dbReference>
<evidence type="ECO:0000313" key="4">
    <source>
        <dbReference type="Proteomes" id="UP000504607"/>
    </source>
</evidence>
<dbReference type="GeneID" id="105045687"/>
<dbReference type="AlphaFoldDB" id="A0A6I9R823"/>
<keyword evidence="4" id="KW-1185">Reference proteome</keyword>
<accession>A0A6I9R823</accession>
<gene>
    <name evidence="5" type="primary">LOC105045687</name>
</gene>
<evidence type="ECO:0000259" key="3">
    <source>
        <dbReference type="Pfam" id="PF03107"/>
    </source>
</evidence>
<feature type="domain" description="DC1" evidence="3">
    <location>
        <begin position="11"/>
        <end position="56"/>
    </location>
</feature>
<dbReference type="InterPro" id="IPR004146">
    <property type="entry name" value="DC1"/>
</dbReference>
<dbReference type="KEGG" id="egu:105045687"/>
<protein>
    <submittedName>
        <fullName evidence="5">Uncharacterized protein LOC105045687</fullName>
    </submittedName>
</protein>
<evidence type="ECO:0000256" key="1">
    <source>
        <dbReference type="ARBA" id="ARBA00022737"/>
    </source>
</evidence>
<dbReference type="OrthoDB" id="664025at2759"/>
<dbReference type="Proteomes" id="UP000504607">
    <property type="component" value="Chromosome 5"/>
</dbReference>
<name>A0A6I9R823_ELAGV</name>
<keyword evidence="2" id="KW-0472">Membrane</keyword>
<sequence>MTIYGKIIHPMHPDHVLKLEQEKTPYICNGCGELGFNSRYTCEEKACNFHLHKDCATPEEIITHPFFPGCFFHFLQSGEPNRVCDACGRGIKGFVYHCFDEGWDLHPSCAALPHVMEEGEVKLVLQQKVSSKCYRCGKKELRKGAKSWSYVSTSKECHLHVACVKEILLDNWEKENLGDVKREVKAATGDSLALKSTAPKLQIVLEKKRSKFGKFAKLKKIAKIAITFIMAAVVGDPTALVAALIASLIAH</sequence>